<feature type="region of interest" description="Disordered" evidence="1">
    <location>
        <begin position="1"/>
        <end position="32"/>
    </location>
</feature>
<evidence type="ECO:0000256" key="1">
    <source>
        <dbReference type="SAM" id="MobiDB-lite"/>
    </source>
</evidence>
<feature type="compositionally biased region" description="Basic residues" evidence="1">
    <location>
        <begin position="17"/>
        <end position="27"/>
    </location>
</feature>
<evidence type="ECO:0000313" key="3">
    <source>
        <dbReference type="Proteomes" id="UP000499080"/>
    </source>
</evidence>
<proteinExistence type="predicted"/>
<dbReference type="AlphaFoldDB" id="A0A4Y2HUY9"/>
<accession>A0A4Y2HUY9</accession>
<gene>
    <name evidence="2" type="ORF">AVEN_178177_1</name>
</gene>
<sequence length="109" mass="12586">MTKIPSKIIGDTPQIRNQHRKKRKKKNTTSPELDLKNYLTTELLRKKGKCGSRAQRDLLKMQSKWMQLQAEKGLLFSRFALLIALISNPQERQNLLQLLSLSLSLSILN</sequence>
<protein>
    <submittedName>
        <fullName evidence="2">Uncharacterized protein</fullName>
    </submittedName>
</protein>
<name>A0A4Y2HUY9_ARAVE</name>
<dbReference type="EMBL" id="BGPR01002178">
    <property type="protein sequence ID" value="GBM69098.1"/>
    <property type="molecule type" value="Genomic_DNA"/>
</dbReference>
<organism evidence="2 3">
    <name type="scientific">Araneus ventricosus</name>
    <name type="common">Orbweaver spider</name>
    <name type="synonym">Epeira ventricosa</name>
    <dbReference type="NCBI Taxonomy" id="182803"/>
    <lineage>
        <taxon>Eukaryota</taxon>
        <taxon>Metazoa</taxon>
        <taxon>Ecdysozoa</taxon>
        <taxon>Arthropoda</taxon>
        <taxon>Chelicerata</taxon>
        <taxon>Arachnida</taxon>
        <taxon>Araneae</taxon>
        <taxon>Araneomorphae</taxon>
        <taxon>Entelegynae</taxon>
        <taxon>Araneoidea</taxon>
        <taxon>Araneidae</taxon>
        <taxon>Araneus</taxon>
    </lineage>
</organism>
<comment type="caution">
    <text evidence="2">The sequence shown here is derived from an EMBL/GenBank/DDBJ whole genome shotgun (WGS) entry which is preliminary data.</text>
</comment>
<keyword evidence="3" id="KW-1185">Reference proteome</keyword>
<evidence type="ECO:0000313" key="2">
    <source>
        <dbReference type="EMBL" id="GBM69098.1"/>
    </source>
</evidence>
<reference evidence="2 3" key="1">
    <citation type="journal article" date="2019" name="Sci. Rep.">
        <title>Orb-weaving spider Araneus ventricosus genome elucidates the spidroin gene catalogue.</title>
        <authorList>
            <person name="Kono N."/>
            <person name="Nakamura H."/>
            <person name="Ohtoshi R."/>
            <person name="Moran D.A.P."/>
            <person name="Shinohara A."/>
            <person name="Yoshida Y."/>
            <person name="Fujiwara M."/>
            <person name="Mori M."/>
            <person name="Tomita M."/>
            <person name="Arakawa K."/>
        </authorList>
    </citation>
    <scope>NUCLEOTIDE SEQUENCE [LARGE SCALE GENOMIC DNA]</scope>
</reference>
<dbReference type="Proteomes" id="UP000499080">
    <property type="component" value="Unassembled WGS sequence"/>
</dbReference>